<keyword evidence="4" id="KW-1185">Reference proteome</keyword>
<keyword evidence="1" id="KW-1133">Transmembrane helix</keyword>
<dbReference type="SUPFAM" id="SSF81324">
    <property type="entry name" value="Voltage-gated potassium channels"/>
    <property type="match status" value="1"/>
</dbReference>
<accession>R7UUQ8</accession>
<dbReference type="AlphaFoldDB" id="R7UUQ8"/>
<keyword evidence="1" id="KW-0472">Membrane</keyword>
<evidence type="ECO:0000313" key="3">
    <source>
        <dbReference type="EnsemblMetazoa" id="CapteP188994"/>
    </source>
</evidence>
<evidence type="ECO:0000313" key="4">
    <source>
        <dbReference type="Proteomes" id="UP000014760"/>
    </source>
</evidence>
<name>R7UUQ8_CAPTE</name>
<evidence type="ECO:0000256" key="1">
    <source>
        <dbReference type="SAM" id="Phobius"/>
    </source>
</evidence>
<sequence length="212" mass="24006">MAMWLRDYDVTAFVVLLWVPCICAVDMNIIWWTNPPYFFSTQPGNISWDDGLDGVFKVSLGTLFARCNRTAFLQDAHLIQTSNALTMVDVYRNMTNPPSTLLFVGVSRHFKHHAPTLLKEALLPSSAFIQGLQTPGAVHFYRRADQPVGSDLLTVIVQGWPLLILILLGAGYSGIIIWLLDRLWNPANFPKPFIRGFWEGFWWAFVTMTTVG</sequence>
<proteinExistence type="predicted"/>
<reference evidence="4" key="1">
    <citation type="submission" date="2012-12" db="EMBL/GenBank/DDBJ databases">
        <authorList>
            <person name="Hellsten U."/>
            <person name="Grimwood J."/>
            <person name="Chapman J.A."/>
            <person name="Shapiro H."/>
            <person name="Aerts A."/>
            <person name="Otillar R.P."/>
            <person name="Terry A.Y."/>
            <person name="Boore J.L."/>
            <person name="Simakov O."/>
            <person name="Marletaz F."/>
            <person name="Cho S.-J."/>
            <person name="Edsinger-Gonzales E."/>
            <person name="Havlak P."/>
            <person name="Kuo D.-H."/>
            <person name="Larsson T."/>
            <person name="Lv J."/>
            <person name="Arendt D."/>
            <person name="Savage R."/>
            <person name="Osoegawa K."/>
            <person name="de Jong P."/>
            <person name="Lindberg D.R."/>
            <person name="Seaver E.C."/>
            <person name="Weisblat D.A."/>
            <person name="Putnam N.H."/>
            <person name="Grigoriev I.V."/>
            <person name="Rokhsar D.S."/>
        </authorList>
    </citation>
    <scope>NUCLEOTIDE SEQUENCE</scope>
    <source>
        <strain evidence="4">I ESC-2004</strain>
    </source>
</reference>
<dbReference type="Gene3D" id="1.10.287.70">
    <property type="match status" value="1"/>
</dbReference>
<protein>
    <recommendedName>
        <fullName evidence="5">Potassium channel domain-containing protein</fullName>
    </recommendedName>
</protein>
<keyword evidence="1" id="KW-0812">Transmembrane</keyword>
<dbReference type="HOGENOM" id="CLU_1338973_0_0_1"/>
<dbReference type="EMBL" id="AMQN01007169">
    <property type="status" value="NOT_ANNOTATED_CDS"/>
    <property type="molecule type" value="Genomic_DNA"/>
</dbReference>
<gene>
    <name evidence="2" type="ORF">CAPTEDRAFT_188994</name>
</gene>
<reference evidence="2 4" key="2">
    <citation type="journal article" date="2013" name="Nature">
        <title>Insights into bilaterian evolution from three spiralian genomes.</title>
        <authorList>
            <person name="Simakov O."/>
            <person name="Marletaz F."/>
            <person name="Cho S.J."/>
            <person name="Edsinger-Gonzales E."/>
            <person name="Havlak P."/>
            <person name="Hellsten U."/>
            <person name="Kuo D.H."/>
            <person name="Larsson T."/>
            <person name="Lv J."/>
            <person name="Arendt D."/>
            <person name="Savage R."/>
            <person name="Osoegawa K."/>
            <person name="de Jong P."/>
            <person name="Grimwood J."/>
            <person name="Chapman J.A."/>
            <person name="Shapiro H."/>
            <person name="Aerts A."/>
            <person name="Otillar R.P."/>
            <person name="Terry A.Y."/>
            <person name="Boore J.L."/>
            <person name="Grigoriev I.V."/>
            <person name="Lindberg D.R."/>
            <person name="Seaver E.C."/>
            <person name="Weisblat D.A."/>
            <person name="Putnam N.H."/>
            <person name="Rokhsar D.S."/>
        </authorList>
    </citation>
    <scope>NUCLEOTIDE SEQUENCE</scope>
    <source>
        <strain evidence="2 4">I ESC-2004</strain>
    </source>
</reference>
<dbReference type="OrthoDB" id="5953876at2759"/>
<evidence type="ECO:0008006" key="5">
    <source>
        <dbReference type="Google" id="ProtNLM"/>
    </source>
</evidence>
<organism evidence="2">
    <name type="scientific">Capitella teleta</name>
    <name type="common">Polychaete worm</name>
    <dbReference type="NCBI Taxonomy" id="283909"/>
    <lineage>
        <taxon>Eukaryota</taxon>
        <taxon>Metazoa</taxon>
        <taxon>Spiralia</taxon>
        <taxon>Lophotrochozoa</taxon>
        <taxon>Annelida</taxon>
        <taxon>Polychaeta</taxon>
        <taxon>Sedentaria</taxon>
        <taxon>Scolecida</taxon>
        <taxon>Capitellidae</taxon>
        <taxon>Capitella</taxon>
    </lineage>
</organism>
<feature type="transmembrane region" description="Helical" evidence="1">
    <location>
        <begin position="12"/>
        <end position="32"/>
    </location>
</feature>
<dbReference type="Proteomes" id="UP000014760">
    <property type="component" value="Unassembled WGS sequence"/>
</dbReference>
<reference evidence="3" key="3">
    <citation type="submission" date="2015-06" db="UniProtKB">
        <authorList>
            <consortium name="EnsemblMetazoa"/>
        </authorList>
    </citation>
    <scope>IDENTIFICATION</scope>
</reference>
<feature type="transmembrane region" description="Helical" evidence="1">
    <location>
        <begin position="160"/>
        <end position="180"/>
    </location>
</feature>
<dbReference type="EMBL" id="KB300141">
    <property type="protein sequence ID" value="ELU07101.1"/>
    <property type="molecule type" value="Genomic_DNA"/>
</dbReference>
<evidence type="ECO:0000313" key="2">
    <source>
        <dbReference type="EMBL" id="ELU07101.1"/>
    </source>
</evidence>
<dbReference type="EnsemblMetazoa" id="CapteT188994">
    <property type="protein sequence ID" value="CapteP188994"/>
    <property type="gene ID" value="CapteG188994"/>
</dbReference>